<dbReference type="SUPFAM" id="SSF52833">
    <property type="entry name" value="Thioredoxin-like"/>
    <property type="match status" value="1"/>
</dbReference>
<dbReference type="InterPro" id="IPR042128">
    <property type="entry name" value="NuoE_dom"/>
</dbReference>
<proteinExistence type="inferred from homology"/>
<keyword evidence="3 7" id="KW-0479">Metal-binding</keyword>
<comment type="cofactor">
    <cofactor evidence="7">
        <name>[2Fe-2S] cluster</name>
        <dbReference type="ChEBI" id="CHEBI:190135"/>
    </cofactor>
    <text evidence="7">Binds 1 [2Fe-2S] cluster.</text>
</comment>
<dbReference type="AlphaFoldDB" id="A0A1Q2MG05"/>
<feature type="binding site" evidence="7">
    <location>
        <position position="128"/>
    </location>
    <ligand>
        <name>[2Fe-2S] cluster</name>
        <dbReference type="ChEBI" id="CHEBI:190135"/>
    </ligand>
</feature>
<gene>
    <name evidence="8" type="primary">hndA_4</name>
    <name evidence="8" type="ORF">SMSP2_01986</name>
</gene>
<feature type="binding site" evidence="7">
    <location>
        <position position="132"/>
    </location>
    <ligand>
        <name>[2Fe-2S] cluster</name>
        <dbReference type="ChEBI" id="CHEBI:190135"/>
    </ligand>
</feature>
<name>A0A1Q2MG05_9BACT</name>
<evidence type="ECO:0000256" key="3">
    <source>
        <dbReference type="ARBA" id="ARBA00022723"/>
    </source>
</evidence>
<organism evidence="8 9">
    <name type="scientific">Limihaloglobus sulfuriphilus</name>
    <dbReference type="NCBI Taxonomy" id="1851148"/>
    <lineage>
        <taxon>Bacteria</taxon>
        <taxon>Pseudomonadati</taxon>
        <taxon>Planctomycetota</taxon>
        <taxon>Phycisphaerae</taxon>
        <taxon>Sedimentisphaerales</taxon>
        <taxon>Sedimentisphaeraceae</taxon>
        <taxon>Limihaloglobus</taxon>
    </lineage>
</organism>
<dbReference type="Gene3D" id="3.40.30.10">
    <property type="entry name" value="Glutaredoxin"/>
    <property type="match status" value="1"/>
</dbReference>
<keyword evidence="5 7" id="KW-0411">Iron-sulfur</keyword>
<evidence type="ECO:0000256" key="2">
    <source>
        <dbReference type="ARBA" id="ARBA00022714"/>
    </source>
</evidence>
<dbReference type="CDD" id="cd03064">
    <property type="entry name" value="TRX_Fd_NuoE"/>
    <property type="match status" value="1"/>
</dbReference>
<dbReference type="Gene3D" id="1.10.10.1590">
    <property type="entry name" value="NADH-quinone oxidoreductase subunit E"/>
    <property type="match status" value="1"/>
</dbReference>
<evidence type="ECO:0000313" key="8">
    <source>
        <dbReference type="EMBL" id="AQQ71610.1"/>
    </source>
</evidence>
<dbReference type="EMBL" id="CP019646">
    <property type="protein sequence ID" value="AQQ71610.1"/>
    <property type="molecule type" value="Genomic_DNA"/>
</dbReference>
<dbReference type="PIRSF" id="PIRSF000216">
    <property type="entry name" value="NADH_DH_24kDa"/>
    <property type="match status" value="1"/>
</dbReference>
<dbReference type="GO" id="GO:0051537">
    <property type="term" value="F:2 iron, 2 sulfur cluster binding"/>
    <property type="evidence" value="ECO:0007669"/>
    <property type="project" value="UniProtKB-KW"/>
</dbReference>
<dbReference type="RefSeq" id="WP_146683773.1">
    <property type="nucleotide sequence ID" value="NZ_CP019646.1"/>
</dbReference>
<accession>A0A1Q2MG05</accession>
<feature type="binding site" evidence="7">
    <location>
        <position position="86"/>
    </location>
    <ligand>
        <name>[2Fe-2S] cluster</name>
        <dbReference type="ChEBI" id="CHEBI:190135"/>
    </ligand>
</feature>
<dbReference type="EC" id="1.12.1.3" evidence="8"/>
<protein>
    <submittedName>
        <fullName evidence="8">NADP-reducing hydrogenase subunit HndA</fullName>
        <ecNumber evidence="8">1.12.1.3</ecNumber>
    </submittedName>
</protein>
<sequence length="168" mass="18461">MACQNCKSGQDRLSKLCRIIEKNDNDPSKLIPILHEVQREFRYLPEDVLAYIATALKLPPAKVYGVASFYSHFALEPKGKYVVHICDGTACHVKGSMNIYDALCEKLNVSEEKSTTEDMQFTVETVSCIGACGMAPVISINGKVYGQVTAEKAVEIIDELSAQEVANV</sequence>
<dbReference type="PANTHER" id="PTHR43342">
    <property type="entry name" value="NADH-QUINONE OXIDOREDUCTASE, E SUBUNIT"/>
    <property type="match status" value="1"/>
</dbReference>
<reference evidence="9" key="1">
    <citation type="submission" date="2017-02" db="EMBL/GenBank/DDBJ databases">
        <title>Comparative genomics and description of representatives of a novel lineage of planctomycetes thriving in anoxic sediments.</title>
        <authorList>
            <person name="Spring S."/>
            <person name="Bunk B."/>
            <person name="Sproer C."/>
        </authorList>
    </citation>
    <scope>NUCLEOTIDE SEQUENCE [LARGE SCALE GENOMIC DNA]</scope>
    <source>
        <strain evidence="9">SM-Chi-D1</strain>
    </source>
</reference>
<dbReference type="GO" id="GO:0050583">
    <property type="term" value="F:hydrogen dehydrogenase (NADP+) activity"/>
    <property type="evidence" value="ECO:0007669"/>
    <property type="project" value="UniProtKB-EC"/>
</dbReference>
<dbReference type="GO" id="GO:0046872">
    <property type="term" value="F:metal ion binding"/>
    <property type="evidence" value="ECO:0007669"/>
    <property type="project" value="UniProtKB-KW"/>
</dbReference>
<dbReference type="Pfam" id="PF01257">
    <property type="entry name" value="2Fe-2S_thioredx"/>
    <property type="match status" value="1"/>
</dbReference>
<dbReference type="OrthoDB" id="9807941at2"/>
<evidence type="ECO:0000256" key="5">
    <source>
        <dbReference type="ARBA" id="ARBA00023014"/>
    </source>
</evidence>
<comment type="cofactor">
    <cofactor evidence="6">
        <name>[2Fe-2S] cluster</name>
        <dbReference type="ChEBI" id="CHEBI:190135"/>
    </cofactor>
</comment>
<dbReference type="InterPro" id="IPR036249">
    <property type="entry name" value="Thioredoxin-like_sf"/>
</dbReference>
<keyword evidence="2 7" id="KW-0001">2Fe-2S</keyword>
<keyword evidence="8" id="KW-0560">Oxidoreductase</keyword>
<keyword evidence="9" id="KW-1185">Reference proteome</keyword>
<evidence type="ECO:0000256" key="4">
    <source>
        <dbReference type="ARBA" id="ARBA00023004"/>
    </source>
</evidence>
<evidence type="ECO:0000256" key="1">
    <source>
        <dbReference type="ARBA" id="ARBA00010643"/>
    </source>
</evidence>
<keyword evidence="4 7" id="KW-0408">Iron</keyword>
<dbReference type="InterPro" id="IPR041921">
    <property type="entry name" value="NuoE_N"/>
</dbReference>
<dbReference type="InterPro" id="IPR028431">
    <property type="entry name" value="NADP_DH_HndA-like"/>
</dbReference>
<dbReference type="PANTHER" id="PTHR43342:SF1">
    <property type="entry name" value="BIFURCATING [FEFE] HYDROGENASE GAMMA SUBUNIT"/>
    <property type="match status" value="1"/>
</dbReference>
<dbReference type="STRING" id="1851148.SMSP2_01986"/>
<dbReference type="KEGG" id="pbas:SMSP2_01986"/>
<evidence type="ECO:0000256" key="6">
    <source>
        <dbReference type="ARBA" id="ARBA00034078"/>
    </source>
</evidence>
<evidence type="ECO:0000313" key="9">
    <source>
        <dbReference type="Proteomes" id="UP000188181"/>
    </source>
</evidence>
<comment type="similarity">
    <text evidence="1">Belongs to the complex I 24 kDa subunit family.</text>
</comment>
<dbReference type="Proteomes" id="UP000188181">
    <property type="component" value="Chromosome"/>
</dbReference>
<evidence type="ECO:0000256" key="7">
    <source>
        <dbReference type="PIRSR" id="PIRSR000216-1"/>
    </source>
</evidence>
<dbReference type="InterPro" id="IPR002023">
    <property type="entry name" value="NuoE-like"/>
</dbReference>
<feature type="binding site" evidence="7">
    <location>
        <position position="91"/>
    </location>
    <ligand>
        <name>[2Fe-2S] cluster</name>
        <dbReference type="ChEBI" id="CHEBI:190135"/>
    </ligand>
</feature>